<organism evidence="10 11">
    <name type="scientific">Loigolactobacillus bifermentans DSM 20003</name>
    <dbReference type="NCBI Taxonomy" id="1423726"/>
    <lineage>
        <taxon>Bacteria</taxon>
        <taxon>Bacillati</taxon>
        <taxon>Bacillota</taxon>
        <taxon>Bacilli</taxon>
        <taxon>Lactobacillales</taxon>
        <taxon>Lactobacillaceae</taxon>
        <taxon>Loigolactobacillus</taxon>
    </lineage>
</organism>
<keyword evidence="5" id="KW-0547">Nucleotide-binding</keyword>
<evidence type="ECO:0000313" key="10">
    <source>
        <dbReference type="EMBL" id="KRK32502.1"/>
    </source>
</evidence>
<dbReference type="OrthoDB" id="501320at2"/>
<dbReference type="InterPro" id="IPR003439">
    <property type="entry name" value="ABC_transporter-like_ATP-bd"/>
</dbReference>
<keyword evidence="3" id="KW-0813">Transport</keyword>
<dbReference type="GO" id="GO:0043190">
    <property type="term" value="C:ATP-binding cassette (ABC) transporter complex"/>
    <property type="evidence" value="ECO:0007669"/>
    <property type="project" value="TreeGrafter"/>
</dbReference>
<dbReference type="SUPFAM" id="SSF52540">
    <property type="entry name" value="P-loop containing nucleoside triphosphate hydrolases"/>
    <property type="match status" value="1"/>
</dbReference>
<dbReference type="GO" id="GO:0042626">
    <property type="term" value="F:ATPase-coupled transmembrane transporter activity"/>
    <property type="evidence" value="ECO:0007669"/>
    <property type="project" value="TreeGrafter"/>
</dbReference>
<dbReference type="InterPro" id="IPR015856">
    <property type="entry name" value="ABC_transpr_CbiO/EcfA_su"/>
</dbReference>
<comment type="subcellular location">
    <subcellularLocation>
        <location evidence="1">Cell membrane</location>
        <topology evidence="1">Peripheral membrane protein</topology>
    </subcellularLocation>
</comment>
<dbReference type="PROSITE" id="PS00211">
    <property type="entry name" value="ABC_TRANSPORTER_1"/>
    <property type="match status" value="1"/>
</dbReference>
<dbReference type="PANTHER" id="PTHR43553">
    <property type="entry name" value="HEAVY METAL TRANSPORTER"/>
    <property type="match status" value="1"/>
</dbReference>
<dbReference type="InterPro" id="IPR017871">
    <property type="entry name" value="ABC_transporter-like_CS"/>
</dbReference>
<dbReference type="STRING" id="1423726.FC07_GL001925"/>
<dbReference type="PROSITE" id="PS50893">
    <property type="entry name" value="ABC_TRANSPORTER_2"/>
    <property type="match status" value="1"/>
</dbReference>
<proteinExistence type="inferred from homology"/>
<dbReference type="Pfam" id="PF00005">
    <property type="entry name" value="ABC_tran"/>
    <property type="match status" value="1"/>
</dbReference>
<keyword evidence="4" id="KW-1003">Cell membrane</keyword>
<dbReference type="GO" id="GO:0005524">
    <property type="term" value="F:ATP binding"/>
    <property type="evidence" value="ECO:0007669"/>
    <property type="project" value="UniProtKB-KW"/>
</dbReference>
<dbReference type="Gene3D" id="3.40.50.300">
    <property type="entry name" value="P-loop containing nucleotide triphosphate hydrolases"/>
    <property type="match status" value="1"/>
</dbReference>
<dbReference type="InterPro" id="IPR050095">
    <property type="entry name" value="ECF_ABC_transporter_ATP-bd"/>
</dbReference>
<dbReference type="CDD" id="cd03225">
    <property type="entry name" value="ABC_cobalt_CbiO_domain1"/>
    <property type="match status" value="1"/>
</dbReference>
<accession>A0A0R1GDZ6</accession>
<evidence type="ECO:0000256" key="7">
    <source>
        <dbReference type="ARBA" id="ARBA00022967"/>
    </source>
</evidence>
<evidence type="ECO:0000256" key="6">
    <source>
        <dbReference type="ARBA" id="ARBA00022840"/>
    </source>
</evidence>
<evidence type="ECO:0000256" key="1">
    <source>
        <dbReference type="ARBA" id="ARBA00004202"/>
    </source>
</evidence>
<sequence>MLTLANISFQYPSGLALDQINLTLPAGAFVGLLGPNGCGKSTLLRILSGLAQPTTGTYQIDDQLITAEWLKQPQQRQALHQKIGFVFQNSDLQLFNATVNAEVAYGPQQLGLAPTVVAHRVADCLALTGCTDLKDRIPYQLSGGEKKRVALASVLALNPQVLLLDEPLNGLTAGAQQEMLTLLQQLQQAGKTIIMASHNFQQIKTYAQRFVIFNADHTLAADLTAKALQAQPDLQAELALL</sequence>
<dbReference type="PATRIC" id="fig|1423726.3.peg.2000"/>
<evidence type="ECO:0000256" key="5">
    <source>
        <dbReference type="ARBA" id="ARBA00022741"/>
    </source>
</evidence>
<evidence type="ECO:0000256" key="3">
    <source>
        <dbReference type="ARBA" id="ARBA00022448"/>
    </source>
</evidence>
<dbReference type="SMART" id="SM00382">
    <property type="entry name" value="AAA"/>
    <property type="match status" value="1"/>
</dbReference>
<reference evidence="10 11" key="1">
    <citation type="journal article" date="2015" name="Genome Announc.">
        <title>Expanding the biotechnology potential of lactobacilli through comparative genomics of 213 strains and associated genera.</title>
        <authorList>
            <person name="Sun Z."/>
            <person name="Harris H.M."/>
            <person name="McCann A."/>
            <person name="Guo C."/>
            <person name="Argimon S."/>
            <person name="Zhang W."/>
            <person name="Yang X."/>
            <person name="Jeffery I.B."/>
            <person name="Cooney J.C."/>
            <person name="Kagawa T.F."/>
            <person name="Liu W."/>
            <person name="Song Y."/>
            <person name="Salvetti E."/>
            <person name="Wrobel A."/>
            <person name="Rasinkangas P."/>
            <person name="Parkhill J."/>
            <person name="Rea M.C."/>
            <person name="O'Sullivan O."/>
            <person name="Ritari J."/>
            <person name="Douillard F.P."/>
            <person name="Paul Ross R."/>
            <person name="Yang R."/>
            <person name="Briner A.E."/>
            <person name="Felis G.E."/>
            <person name="de Vos W.M."/>
            <person name="Barrangou R."/>
            <person name="Klaenhammer T.R."/>
            <person name="Caufield P.W."/>
            <person name="Cui Y."/>
            <person name="Zhang H."/>
            <person name="O'Toole P.W."/>
        </authorList>
    </citation>
    <scope>NUCLEOTIDE SEQUENCE [LARGE SCALE GENOMIC DNA]</scope>
    <source>
        <strain evidence="10 11">DSM 20003</strain>
    </source>
</reference>
<keyword evidence="6 10" id="KW-0067">ATP-binding</keyword>
<keyword evidence="11" id="KW-1185">Reference proteome</keyword>
<dbReference type="RefSeq" id="WP_057905775.1">
    <property type="nucleotide sequence ID" value="NZ_AZDA01000140.1"/>
</dbReference>
<dbReference type="InterPro" id="IPR027417">
    <property type="entry name" value="P-loop_NTPase"/>
</dbReference>
<dbReference type="GO" id="GO:0016887">
    <property type="term" value="F:ATP hydrolysis activity"/>
    <property type="evidence" value="ECO:0007669"/>
    <property type="project" value="InterPro"/>
</dbReference>
<protein>
    <submittedName>
        <fullName evidence="10">Cobalt abc transporter, atp-binding protein</fullName>
    </submittedName>
</protein>
<evidence type="ECO:0000256" key="4">
    <source>
        <dbReference type="ARBA" id="ARBA00022475"/>
    </source>
</evidence>
<keyword evidence="8" id="KW-0472">Membrane</keyword>
<evidence type="ECO:0000313" key="11">
    <source>
        <dbReference type="Proteomes" id="UP000051461"/>
    </source>
</evidence>
<dbReference type="Proteomes" id="UP000051461">
    <property type="component" value="Unassembled WGS sequence"/>
</dbReference>
<evidence type="ECO:0000256" key="2">
    <source>
        <dbReference type="ARBA" id="ARBA00005417"/>
    </source>
</evidence>
<gene>
    <name evidence="10" type="ORF">FC07_GL001925</name>
</gene>
<dbReference type="PANTHER" id="PTHR43553:SF24">
    <property type="entry name" value="ENERGY-COUPLING FACTOR TRANSPORTER ATP-BINDING PROTEIN ECFA1"/>
    <property type="match status" value="1"/>
</dbReference>
<keyword evidence="7" id="KW-1278">Translocase</keyword>
<feature type="domain" description="ABC transporter" evidence="9">
    <location>
        <begin position="2"/>
        <end position="240"/>
    </location>
</feature>
<comment type="caution">
    <text evidence="10">The sequence shown here is derived from an EMBL/GenBank/DDBJ whole genome shotgun (WGS) entry which is preliminary data.</text>
</comment>
<evidence type="ECO:0000259" key="9">
    <source>
        <dbReference type="PROSITE" id="PS50893"/>
    </source>
</evidence>
<dbReference type="InterPro" id="IPR003593">
    <property type="entry name" value="AAA+_ATPase"/>
</dbReference>
<dbReference type="AlphaFoldDB" id="A0A0R1GDZ6"/>
<name>A0A0R1GDZ6_9LACO</name>
<evidence type="ECO:0000256" key="8">
    <source>
        <dbReference type="ARBA" id="ARBA00023136"/>
    </source>
</evidence>
<comment type="similarity">
    <text evidence="2">Belongs to the ABC transporter superfamily.</text>
</comment>
<dbReference type="EMBL" id="AZDA01000140">
    <property type="protein sequence ID" value="KRK32502.1"/>
    <property type="molecule type" value="Genomic_DNA"/>
</dbReference>